<dbReference type="EMBL" id="JBHRTF010000003">
    <property type="protein sequence ID" value="MFC3115583.1"/>
    <property type="molecule type" value="Genomic_DNA"/>
</dbReference>
<dbReference type="SUPFAM" id="SSF53850">
    <property type="entry name" value="Periplasmic binding protein-like II"/>
    <property type="match status" value="1"/>
</dbReference>
<name>A0ABV7FIB5_9GAMM</name>
<comment type="caution">
    <text evidence="1">The sequence shown here is derived from an EMBL/GenBank/DDBJ whole genome shotgun (WGS) entry which is preliminary data.</text>
</comment>
<accession>A0ABV7FIB5</accession>
<keyword evidence="2" id="KW-1185">Reference proteome</keyword>
<proteinExistence type="predicted"/>
<dbReference type="Proteomes" id="UP001595555">
    <property type="component" value="Unassembled WGS sequence"/>
</dbReference>
<organism evidence="1 2">
    <name type="scientific">Cellvibrio fontiphilus</name>
    <dbReference type="NCBI Taxonomy" id="1815559"/>
    <lineage>
        <taxon>Bacteria</taxon>
        <taxon>Pseudomonadati</taxon>
        <taxon>Pseudomonadota</taxon>
        <taxon>Gammaproteobacteria</taxon>
        <taxon>Cellvibrionales</taxon>
        <taxon>Cellvibrionaceae</taxon>
        <taxon>Cellvibrio</taxon>
    </lineage>
</organism>
<dbReference type="RefSeq" id="WP_378118012.1">
    <property type="nucleotide sequence ID" value="NZ_JBHRTF010000003.1"/>
</dbReference>
<evidence type="ECO:0000313" key="1">
    <source>
        <dbReference type="EMBL" id="MFC3115583.1"/>
    </source>
</evidence>
<evidence type="ECO:0000313" key="2">
    <source>
        <dbReference type="Proteomes" id="UP001595555"/>
    </source>
</evidence>
<reference evidence="2" key="1">
    <citation type="journal article" date="2019" name="Int. J. Syst. Evol. Microbiol.">
        <title>The Global Catalogue of Microorganisms (GCM) 10K type strain sequencing project: providing services to taxonomists for standard genome sequencing and annotation.</title>
        <authorList>
            <consortium name="The Broad Institute Genomics Platform"/>
            <consortium name="The Broad Institute Genome Sequencing Center for Infectious Disease"/>
            <person name="Wu L."/>
            <person name="Ma J."/>
        </authorList>
    </citation>
    <scope>NUCLEOTIDE SEQUENCE [LARGE SCALE GENOMIC DNA]</scope>
    <source>
        <strain evidence="2">KCTC 52237</strain>
    </source>
</reference>
<sequence>MCPASAAGDVSSPMIVRIPYMEREAAHRIYADELLRLALELSKDKYGPYKIIQQRQETVIRRQLLEVESGRNLSLAVSMPTPEWLEKTHLVQFPIMRGLASYRLFLASRNNLHLFEKVNTIADLNRFTIGQGQGWSTAKILEDNGFKLIYGGPYPTLIPMLKANRFELLMRSIYEVEPELKAYQQEMPELMIVENFGLFTYLPMYFFVSKNQPLLATRLEYGLHKAYTSGKADKLFEDHFRNALKLLRNKSRKTFFLANTNIDKSFFKKDQPFLLKEIIELEILNRKH</sequence>
<evidence type="ECO:0008006" key="3">
    <source>
        <dbReference type="Google" id="ProtNLM"/>
    </source>
</evidence>
<protein>
    <recommendedName>
        <fullName evidence="3">Solute-binding protein family 3/N-terminal domain-containing protein</fullName>
    </recommendedName>
</protein>
<gene>
    <name evidence="1" type="ORF">ACFODX_08445</name>
</gene>